<proteinExistence type="predicted"/>
<dbReference type="InParanoid" id="C5LEP1"/>
<gene>
    <name evidence="2" type="ORF">Pmar_PMAR026411</name>
</gene>
<accession>C5LEP1</accession>
<sequence>MTVESKYDVKDDSPSSVKTLATPSSVAEDDGVSVTTSDRSTSQPRKPSPSRDGDCFEHHGVVPVPTHMRCDNVRKRMHNLLQFK</sequence>
<dbReference type="OMA" id="MTVESKY"/>
<dbReference type="OrthoDB" id="417156at2759"/>
<reference evidence="2 3" key="1">
    <citation type="submission" date="2008-07" db="EMBL/GenBank/DDBJ databases">
        <authorList>
            <person name="El-Sayed N."/>
            <person name="Caler E."/>
            <person name="Inman J."/>
            <person name="Amedeo P."/>
            <person name="Hass B."/>
            <person name="Wortman J."/>
        </authorList>
    </citation>
    <scope>NUCLEOTIDE SEQUENCE [LARGE SCALE GENOMIC DNA]</scope>
    <source>
        <strain evidence="3">ATCC 50983 / TXsc</strain>
    </source>
</reference>
<feature type="compositionally biased region" description="Basic and acidic residues" evidence="1">
    <location>
        <begin position="1"/>
        <end position="13"/>
    </location>
</feature>
<protein>
    <submittedName>
        <fullName evidence="2">Uncharacterized protein</fullName>
    </submittedName>
</protein>
<dbReference type="RefSeq" id="XP_002773043.1">
    <property type="nucleotide sequence ID" value="XM_002772997.1"/>
</dbReference>
<dbReference type="GeneID" id="9050349"/>
<dbReference type="Proteomes" id="UP000007800">
    <property type="component" value="Unassembled WGS sequence"/>
</dbReference>
<dbReference type="AlphaFoldDB" id="C5LEP1"/>
<feature type="region of interest" description="Disordered" evidence="1">
    <location>
        <begin position="1"/>
        <end position="59"/>
    </location>
</feature>
<evidence type="ECO:0000256" key="1">
    <source>
        <dbReference type="SAM" id="MobiDB-lite"/>
    </source>
</evidence>
<organism evidence="3">
    <name type="scientific">Perkinsus marinus (strain ATCC 50983 / TXsc)</name>
    <dbReference type="NCBI Taxonomy" id="423536"/>
    <lineage>
        <taxon>Eukaryota</taxon>
        <taxon>Sar</taxon>
        <taxon>Alveolata</taxon>
        <taxon>Perkinsozoa</taxon>
        <taxon>Perkinsea</taxon>
        <taxon>Perkinsida</taxon>
        <taxon>Perkinsidae</taxon>
        <taxon>Perkinsus</taxon>
    </lineage>
</organism>
<keyword evidence="3" id="KW-1185">Reference proteome</keyword>
<evidence type="ECO:0000313" key="3">
    <source>
        <dbReference type="Proteomes" id="UP000007800"/>
    </source>
</evidence>
<evidence type="ECO:0000313" key="2">
    <source>
        <dbReference type="EMBL" id="EER04859.1"/>
    </source>
</evidence>
<feature type="compositionally biased region" description="Polar residues" evidence="1">
    <location>
        <begin position="33"/>
        <end position="45"/>
    </location>
</feature>
<feature type="compositionally biased region" description="Basic and acidic residues" evidence="1">
    <location>
        <begin position="49"/>
        <end position="59"/>
    </location>
</feature>
<feature type="compositionally biased region" description="Polar residues" evidence="1">
    <location>
        <begin position="14"/>
        <end position="25"/>
    </location>
</feature>
<dbReference type="EMBL" id="GG681295">
    <property type="protein sequence ID" value="EER04859.1"/>
    <property type="molecule type" value="Genomic_DNA"/>
</dbReference>
<name>C5LEP1_PERM5</name>